<gene>
    <name evidence="6" type="ORF">HNR40_006938</name>
</gene>
<keyword evidence="7" id="KW-1185">Reference proteome</keyword>
<dbReference type="PROSITE" id="PS00678">
    <property type="entry name" value="WD_REPEATS_1"/>
    <property type="match status" value="4"/>
</dbReference>
<dbReference type="InterPro" id="IPR001680">
    <property type="entry name" value="WD40_rpt"/>
</dbReference>
<dbReference type="SUPFAM" id="SSF50978">
    <property type="entry name" value="WD40 repeat-like"/>
    <property type="match status" value="1"/>
</dbReference>
<dbReference type="SUPFAM" id="SSF52540">
    <property type="entry name" value="P-loop containing nucleoside triphosphate hydrolases"/>
    <property type="match status" value="1"/>
</dbReference>
<dbReference type="PRINTS" id="PR00320">
    <property type="entry name" value="GPROTEINBRPT"/>
</dbReference>
<evidence type="ECO:0000259" key="5">
    <source>
        <dbReference type="Pfam" id="PF20703"/>
    </source>
</evidence>
<dbReference type="Pfam" id="PF20703">
    <property type="entry name" value="nSTAND1"/>
    <property type="match status" value="2"/>
</dbReference>
<dbReference type="CDD" id="cd00200">
    <property type="entry name" value="WD40"/>
    <property type="match status" value="2"/>
</dbReference>
<reference evidence="6 7" key="1">
    <citation type="submission" date="2020-08" db="EMBL/GenBank/DDBJ databases">
        <title>Genomic Encyclopedia of Type Strains, Phase IV (KMG-IV): sequencing the most valuable type-strain genomes for metagenomic binning, comparative biology and taxonomic classification.</title>
        <authorList>
            <person name="Goeker M."/>
        </authorList>
    </citation>
    <scope>NUCLEOTIDE SEQUENCE [LARGE SCALE GENOMIC DNA]</scope>
    <source>
        <strain evidence="6 7">DSM 45385</strain>
    </source>
</reference>
<feature type="repeat" description="WD" evidence="3">
    <location>
        <begin position="962"/>
        <end position="996"/>
    </location>
</feature>
<dbReference type="InterPro" id="IPR019775">
    <property type="entry name" value="WD40_repeat_CS"/>
</dbReference>
<name>A0A7W8EJC7_9ACTN</name>
<feature type="compositionally biased region" description="Basic and acidic residues" evidence="4">
    <location>
        <begin position="41"/>
        <end position="59"/>
    </location>
</feature>
<keyword evidence="2" id="KW-0677">Repeat</keyword>
<evidence type="ECO:0000313" key="6">
    <source>
        <dbReference type="EMBL" id="MBB5081443.1"/>
    </source>
</evidence>
<feature type="compositionally biased region" description="Basic and acidic residues" evidence="4">
    <location>
        <begin position="1"/>
        <end position="32"/>
    </location>
</feature>
<feature type="domain" description="Novel STAND NTPase 1" evidence="5">
    <location>
        <begin position="308"/>
        <end position="564"/>
    </location>
</feature>
<protein>
    <submittedName>
        <fullName evidence="6">WD40 repeat protein</fullName>
    </submittedName>
</protein>
<evidence type="ECO:0000256" key="1">
    <source>
        <dbReference type="ARBA" id="ARBA00022574"/>
    </source>
</evidence>
<dbReference type="Gene3D" id="2.130.10.10">
    <property type="entry name" value="YVTN repeat-like/Quinoprotein amine dehydrogenase"/>
    <property type="match status" value="4"/>
</dbReference>
<dbReference type="PANTHER" id="PTHR19879">
    <property type="entry name" value="TRANSCRIPTION INITIATION FACTOR TFIID"/>
    <property type="match status" value="1"/>
</dbReference>
<dbReference type="RefSeq" id="WP_184968793.1">
    <property type="nucleotide sequence ID" value="NZ_JACHIN010000010.1"/>
</dbReference>
<dbReference type="SUPFAM" id="SSF69322">
    <property type="entry name" value="Tricorn protease domain 2"/>
    <property type="match status" value="1"/>
</dbReference>
<feature type="repeat" description="WD" evidence="3">
    <location>
        <begin position="924"/>
        <end position="940"/>
    </location>
</feature>
<evidence type="ECO:0000256" key="2">
    <source>
        <dbReference type="ARBA" id="ARBA00022737"/>
    </source>
</evidence>
<dbReference type="Pfam" id="PF00400">
    <property type="entry name" value="WD40"/>
    <property type="match status" value="8"/>
</dbReference>
<feature type="repeat" description="WD" evidence="3">
    <location>
        <begin position="1260"/>
        <end position="1293"/>
    </location>
</feature>
<keyword evidence="1 3" id="KW-0853">WD repeat</keyword>
<feature type="region of interest" description="Disordered" evidence="4">
    <location>
        <begin position="832"/>
        <end position="864"/>
    </location>
</feature>
<feature type="repeat" description="WD" evidence="3">
    <location>
        <begin position="1214"/>
        <end position="1248"/>
    </location>
</feature>
<feature type="repeat" description="WD" evidence="3">
    <location>
        <begin position="1126"/>
        <end position="1167"/>
    </location>
</feature>
<organism evidence="6 7">
    <name type="scientific">Nonomuraea endophytica</name>
    <dbReference type="NCBI Taxonomy" id="714136"/>
    <lineage>
        <taxon>Bacteria</taxon>
        <taxon>Bacillati</taxon>
        <taxon>Actinomycetota</taxon>
        <taxon>Actinomycetes</taxon>
        <taxon>Streptosporangiales</taxon>
        <taxon>Streptosporangiaceae</taxon>
        <taxon>Nonomuraea</taxon>
    </lineage>
</organism>
<feature type="repeat" description="WD" evidence="3">
    <location>
        <begin position="1168"/>
        <end position="1202"/>
    </location>
</feature>
<dbReference type="EMBL" id="JACHIN010000010">
    <property type="protein sequence ID" value="MBB5081443.1"/>
    <property type="molecule type" value="Genomic_DNA"/>
</dbReference>
<dbReference type="PROSITE" id="PS50082">
    <property type="entry name" value="WD_REPEATS_2"/>
    <property type="match status" value="9"/>
</dbReference>
<feature type="repeat" description="WD" evidence="3">
    <location>
        <begin position="996"/>
        <end position="1029"/>
    </location>
</feature>
<dbReference type="InterPro" id="IPR036322">
    <property type="entry name" value="WD40_repeat_dom_sf"/>
</dbReference>
<feature type="repeat" description="WD" evidence="3">
    <location>
        <begin position="747"/>
        <end position="788"/>
    </location>
</feature>
<dbReference type="PROSITE" id="PS50294">
    <property type="entry name" value="WD_REPEATS_REGION"/>
    <property type="match status" value="6"/>
</dbReference>
<feature type="compositionally biased region" description="Basic and acidic residues" evidence="4">
    <location>
        <begin position="849"/>
        <end position="864"/>
    </location>
</feature>
<dbReference type="SMART" id="SM00320">
    <property type="entry name" value="WD40"/>
    <property type="match status" value="13"/>
</dbReference>
<dbReference type="PANTHER" id="PTHR19879:SF9">
    <property type="entry name" value="TRANSCRIPTION INITIATION FACTOR TFIID SUBUNIT 5"/>
    <property type="match status" value="1"/>
</dbReference>
<evidence type="ECO:0000256" key="3">
    <source>
        <dbReference type="PROSITE-ProRule" id="PRU00221"/>
    </source>
</evidence>
<feature type="domain" description="Novel STAND NTPase 1" evidence="5">
    <location>
        <begin position="233"/>
        <end position="302"/>
    </location>
</feature>
<accession>A0A7W8EJC7</accession>
<feature type="compositionally biased region" description="Basic and acidic residues" evidence="4">
    <location>
        <begin position="89"/>
        <end position="143"/>
    </location>
</feature>
<proteinExistence type="predicted"/>
<dbReference type="InterPro" id="IPR020472">
    <property type="entry name" value="WD40_PAC1"/>
</dbReference>
<evidence type="ECO:0000313" key="7">
    <source>
        <dbReference type="Proteomes" id="UP000568380"/>
    </source>
</evidence>
<comment type="caution">
    <text evidence="6">The sequence shown here is derived from an EMBL/GenBank/DDBJ whole genome shotgun (WGS) entry which is preliminary data.</text>
</comment>
<feature type="region of interest" description="Disordered" evidence="4">
    <location>
        <begin position="1"/>
        <end position="143"/>
    </location>
</feature>
<feature type="repeat" description="WD" evidence="3">
    <location>
        <begin position="793"/>
        <end position="834"/>
    </location>
</feature>
<dbReference type="InterPro" id="IPR027417">
    <property type="entry name" value="P-loop_NTPase"/>
</dbReference>
<sequence>MPDGLDRPDPNRDTTPKDPNPDRDTTREEPSPRRNASRESPNPDRDTSPKEPNPDRVAARDQPNPHRNASREDPAPDQDTSRGAPDPVTSREDPVPDRVTARDEPSPHRRTPREVPDPDPRSTREDPGPDIAREEPDPDRVATREDLARELTLLRNTARKTIRELGKAVDVPYGTLGGWFRGANVPLASQADQYEKVLLTCGVTDPGQRERWVRALLRVRRAPGRRSADQAPPYRGLECFRPEDAGWFFGRQELTRRLVDQVSPGLTMVVGPSGSGKSSLLRAGLIPALPSWVLLNPGESPYPRATDGVVIVDQFEEIFTAALTDGERLRFIGELTELAEAAPVVVGMRADFYPHALRYPALAGALQTRQLVVGPMSESQLRQAIEGPARRARLDIDTGLVELLLREIAPHEAGTLPLLSHTLLATWENSRGRRMTVEHYRASGGLQGAVAATAESVYAELTPAEQELARQAFLRLTHIGNDTADTRRRVTRGELAGEAWPVLDQFVRRRLLTVDADTVQISHETLLSAWPRLRSWIDADRAGLRVLRQLTQAAQSWEAAERDPGALYRGGRLEAAREWTADPVHHAELNPLERQFLDVSLQQHRRRNRHLYQLLAALTVLAVLAGGLAAYSQWKRVEADQARDMAISRTMTMTAARLRGTDPVLAAQLAVAAYQLAPTVEARSGLVEAAGAPAVTRMVRPSRALQAVAASPSGRLLAAAGAAVTDSGVLLWDLSDPRHPVRLGPPLTGHTSSIYAVSFSPDGRILATGGKDRTVRLWDVSDPAHAKSLGTPISGPADTVYALDFSPTGQTLAIGSRDGTIRLWDLRTSTLTPPLTASTPAEGQSPAKTVKDAEGTEGARHAESAESAVRALAFRADGRVLAVGSGTDTAGSLQLWDVGDLNAVRPAGPPLPLPSRVNALAYHGTLVAVGSNDGSVRLWDTTRPDRPAPFGRPLVAEVSVWVNVVSFSSDGRLLGVGSADNSARVWEVATGRVVGLLPHPEPVTAVQFRDGDRLVVTGGADGVARVWDLPGPVIKASEHPIDNVAFRGGSTLLAAAAGDITLWDVAGRRPSPVSPPLTAPPPYDRMGSTVAISPDGRTLAGGTRLGNAVLLWDITDPRRPVRGATLLGPAALVQGVAFSPDGGLLAAGSDDGTVRLWDARTWRALATLNPGSGQVFAVAFSPDGRRLAAATQGGVVALWDVRDPAAPGRATSLLTSMGDDVRSVAFSHGGGLLAAGNASGTIRLWRLDGAAGPVLAGEPLTGPDGRVFAVAFDPRDGMLAVGTGAGQLWLWDIADPAVPVLRVAVNSPGESYTELAFSADGGMLASAGGDVRLWEVDPARITARLCRESGDTITEPEWRKHVTGVAFRPPCPA</sequence>
<dbReference type="InterPro" id="IPR015943">
    <property type="entry name" value="WD40/YVTN_repeat-like_dom_sf"/>
</dbReference>
<evidence type="ECO:0000256" key="4">
    <source>
        <dbReference type="SAM" id="MobiDB-lite"/>
    </source>
</evidence>
<dbReference type="Proteomes" id="UP000568380">
    <property type="component" value="Unassembled WGS sequence"/>
</dbReference>
<feature type="compositionally biased region" description="Low complexity" evidence="4">
    <location>
        <begin position="832"/>
        <end position="841"/>
    </location>
</feature>
<dbReference type="InterPro" id="IPR049052">
    <property type="entry name" value="nSTAND1"/>
</dbReference>